<dbReference type="Proteomes" id="UP000606600">
    <property type="component" value="Unassembled WGS sequence"/>
</dbReference>
<name>A0ABR7WM04_9SPHI</name>
<sequence length="197" mass="22293">MINETLKFLLDEVNQFLSQKLGANTDPRFVLGNITKAMDNEGAGTNSLSNKGILSLVNVEEDRIARQQENFVKTDNGINYKNPPLYLNLYVVFAVNVTEYAEALKWLSYVIQFFQYQRVFTPLSHPALDPKIQKIILDLHSMSFEQVNHLWSILGGKYLPSALYKIRQITLDEEAIIAGGGIITEIELSGRTKLQLT</sequence>
<organism evidence="2 3">
    <name type="scientific">Mucilaginibacter pankratovii</name>
    <dbReference type="NCBI Taxonomy" id="2772110"/>
    <lineage>
        <taxon>Bacteria</taxon>
        <taxon>Pseudomonadati</taxon>
        <taxon>Bacteroidota</taxon>
        <taxon>Sphingobacteriia</taxon>
        <taxon>Sphingobacteriales</taxon>
        <taxon>Sphingobacteriaceae</taxon>
        <taxon>Mucilaginibacter</taxon>
    </lineage>
</organism>
<evidence type="ECO:0000259" key="1">
    <source>
        <dbReference type="Pfam" id="PF14065"/>
    </source>
</evidence>
<dbReference type="InterPro" id="IPR025351">
    <property type="entry name" value="Pvc16_N"/>
</dbReference>
<proteinExistence type="predicted"/>
<evidence type="ECO:0000313" key="3">
    <source>
        <dbReference type="Proteomes" id="UP000606600"/>
    </source>
</evidence>
<dbReference type="EMBL" id="JACWMY010000002">
    <property type="protein sequence ID" value="MBD1363183.1"/>
    <property type="molecule type" value="Genomic_DNA"/>
</dbReference>
<accession>A0ABR7WM04</accession>
<evidence type="ECO:0000313" key="2">
    <source>
        <dbReference type="EMBL" id="MBD1363183.1"/>
    </source>
</evidence>
<dbReference type="Pfam" id="PF14065">
    <property type="entry name" value="Pvc16_N"/>
    <property type="match status" value="1"/>
</dbReference>
<dbReference type="RefSeq" id="WP_191187847.1">
    <property type="nucleotide sequence ID" value="NZ_JACWMY010000002.1"/>
</dbReference>
<reference evidence="2 3" key="1">
    <citation type="submission" date="2020-09" db="EMBL/GenBank/DDBJ databases">
        <title>Novel species of Mucilaginibacter isolated from a glacier on the Tibetan Plateau.</title>
        <authorList>
            <person name="Liu Q."/>
            <person name="Xin Y.-H."/>
        </authorList>
    </citation>
    <scope>NUCLEOTIDE SEQUENCE [LARGE SCALE GENOMIC DNA]</scope>
    <source>
        <strain evidence="2 3">ZT4R22</strain>
    </source>
</reference>
<gene>
    <name evidence="2" type="ORF">IDJ77_05100</name>
</gene>
<keyword evidence="3" id="KW-1185">Reference proteome</keyword>
<feature type="domain" description="Pvc16 N-terminal" evidence="1">
    <location>
        <begin position="13"/>
        <end position="183"/>
    </location>
</feature>
<comment type="caution">
    <text evidence="2">The sequence shown here is derived from an EMBL/GenBank/DDBJ whole genome shotgun (WGS) entry which is preliminary data.</text>
</comment>
<protein>
    <submittedName>
        <fullName evidence="2">DUF4255 domain-containing protein</fullName>
    </submittedName>
</protein>